<keyword evidence="2" id="KW-1185">Reference proteome</keyword>
<name>A0A2S6IDC3_9ACTN</name>
<evidence type="ECO:0000313" key="1">
    <source>
        <dbReference type="EMBL" id="PPK92215.1"/>
    </source>
</evidence>
<dbReference type="Proteomes" id="UP000239485">
    <property type="component" value="Unassembled WGS sequence"/>
</dbReference>
<gene>
    <name evidence="1" type="ORF">CLV92_11677</name>
</gene>
<dbReference type="EMBL" id="PTJD01000016">
    <property type="protein sequence ID" value="PPK92215.1"/>
    <property type="molecule type" value="Genomic_DNA"/>
</dbReference>
<protein>
    <submittedName>
        <fullName evidence="1">Uncharacterized protein</fullName>
    </submittedName>
</protein>
<comment type="caution">
    <text evidence="1">The sequence shown here is derived from an EMBL/GenBank/DDBJ whole genome shotgun (WGS) entry which is preliminary data.</text>
</comment>
<proteinExistence type="predicted"/>
<dbReference type="AlphaFoldDB" id="A0A2S6IDC3"/>
<organism evidence="1 2">
    <name type="scientific">Kineococcus xinjiangensis</name>
    <dbReference type="NCBI Taxonomy" id="512762"/>
    <lineage>
        <taxon>Bacteria</taxon>
        <taxon>Bacillati</taxon>
        <taxon>Actinomycetota</taxon>
        <taxon>Actinomycetes</taxon>
        <taxon>Kineosporiales</taxon>
        <taxon>Kineosporiaceae</taxon>
        <taxon>Kineococcus</taxon>
    </lineage>
</organism>
<sequence length="110" mass="12140">MWVDAEGVAHTVAVPDWRSVVEAEESVIGRLRRQDWSAAWVAEQQELIYEQVAAGVFGEGGRVGEPAAEPVKVTGQDVEGPQQAGAWLQRIDAWWRLDVLTALEDALDED</sequence>
<accession>A0A2S6IDC3</accession>
<reference evidence="1 2" key="1">
    <citation type="submission" date="2018-02" db="EMBL/GenBank/DDBJ databases">
        <title>Genomic Encyclopedia of Archaeal and Bacterial Type Strains, Phase II (KMG-II): from individual species to whole genera.</title>
        <authorList>
            <person name="Goeker M."/>
        </authorList>
    </citation>
    <scope>NUCLEOTIDE SEQUENCE [LARGE SCALE GENOMIC DNA]</scope>
    <source>
        <strain evidence="1 2">DSM 22857</strain>
    </source>
</reference>
<evidence type="ECO:0000313" key="2">
    <source>
        <dbReference type="Proteomes" id="UP000239485"/>
    </source>
</evidence>